<evidence type="ECO:0000256" key="1">
    <source>
        <dbReference type="SAM" id="Phobius"/>
    </source>
</evidence>
<organism evidence="2 3">
    <name type="scientific">Nitrospira tepida</name>
    <dbReference type="NCBI Taxonomy" id="2973512"/>
    <lineage>
        <taxon>Bacteria</taxon>
        <taxon>Pseudomonadati</taxon>
        <taxon>Nitrospirota</taxon>
        <taxon>Nitrospiria</taxon>
        <taxon>Nitrospirales</taxon>
        <taxon>Nitrospiraceae</taxon>
        <taxon>Nitrospira</taxon>
    </lineage>
</organism>
<gene>
    <name evidence="2" type="ORF">DNFV4_04084</name>
</gene>
<protein>
    <recommendedName>
        <fullName evidence="4">Type 4 fimbrial biogenesis protein PilX N-terminal domain-containing protein</fullName>
    </recommendedName>
</protein>
<evidence type="ECO:0000313" key="2">
    <source>
        <dbReference type="EMBL" id="CAI4033643.1"/>
    </source>
</evidence>
<reference evidence="2" key="1">
    <citation type="submission" date="2022-10" db="EMBL/GenBank/DDBJ databases">
        <authorList>
            <person name="Koch H."/>
        </authorList>
    </citation>
    <scope>NUCLEOTIDE SEQUENCE</scope>
    <source>
        <strain evidence="2">DNF</strain>
    </source>
</reference>
<evidence type="ECO:0000313" key="3">
    <source>
        <dbReference type="Proteomes" id="UP001179121"/>
    </source>
</evidence>
<keyword evidence="1" id="KW-0812">Transmembrane</keyword>
<feature type="transmembrane region" description="Helical" evidence="1">
    <location>
        <begin position="20"/>
        <end position="46"/>
    </location>
</feature>
<dbReference type="EMBL" id="OX365700">
    <property type="protein sequence ID" value="CAI4033643.1"/>
    <property type="molecule type" value="Genomic_DNA"/>
</dbReference>
<dbReference type="Proteomes" id="UP001179121">
    <property type="component" value="Chromosome"/>
</dbReference>
<dbReference type="KEGG" id="nti:DNFV4_04084"/>
<evidence type="ECO:0008006" key="4">
    <source>
        <dbReference type="Google" id="ProtNLM"/>
    </source>
</evidence>
<keyword evidence="1" id="KW-1133">Transmembrane helix</keyword>
<dbReference type="AlphaFoldDB" id="A0AA86N2N6"/>
<name>A0AA86N2N6_9BACT</name>
<sequence length="206" mass="21086">MNRPCTGRVKMFTVLGGQNGVAFLTVMMLLLILTVLGIAAITVTGFENRVAGLSRNAEAATSAIESCIQTAVNVIQQTIDQADVPSTFVPDPVPTTAMRTQLAQEILGQSDNNPDTPTTGSANLVQSVGGYTVNGDIDRLYIRAPGGGALQFAAGYEGMGAGAAGGGVEILYSIACSTTNAATGTTARTSAVYACTATGESCQRKI</sequence>
<keyword evidence="3" id="KW-1185">Reference proteome</keyword>
<accession>A0AA86N2N6</accession>
<proteinExistence type="predicted"/>
<keyword evidence="1" id="KW-0472">Membrane</keyword>